<feature type="transmembrane region" description="Helical" evidence="1">
    <location>
        <begin position="63"/>
        <end position="84"/>
    </location>
</feature>
<protein>
    <submittedName>
        <fullName evidence="2">Sodium:proton antiporter</fullName>
    </submittedName>
</protein>
<gene>
    <name evidence="2" type="ORF">DKT77_01355</name>
</gene>
<dbReference type="GO" id="GO:0015385">
    <property type="term" value="F:sodium:proton antiporter activity"/>
    <property type="evidence" value="ECO:0007669"/>
    <property type="project" value="TreeGrafter"/>
</dbReference>
<dbReference type="NCBIfam" id="TIGR01300">
    <property type="entry name" value="CPA3_mnhG_phaG"/>
    <property type="match status" value="1"/>
</dbReference>
<evidence type="ECO:0000256" key="1">
    <source>
        <dbReference type="SAM" id="Phobius"/>
    </source>
</evidence>
<name>A0A2V2LFW3_9RHOB</name>
<accession>A0A2V2LFW3</accession>
<keyword evidence="1" id="KW-0812">Transmembrane</keyword>
<keyword evidence="3" id="KW-1185">Reference proteome</keyword>
<dbReference type="PANTHER" id="PTHR34703">
    <property type="entry name" value="ANTIPORTER SUBUNIT MNHG2-RELATED"/>
    <property type="match status" value="1"/>
</dbReference>
<keyword evidence="1" id="KW-0472">Membrane</keyword>
<organism evidence="2 3">
    <name type="scientific">Meridianimarinicoccus roseus</name>
    <dbReference type="NCBI Taxonomy" id="2072018"/>
    <lineage>
        <taxon>Bacteria</taxon>
        <taxon>Pseudomonadati</taxon>
        <taxon>Pseudomonadota</taxon>
        <taxon>Alphaproteobacteria</taxon>
        <taxon>Rhodobacterales</taxon>
        <taxon>Paracoccaceae</taxon>
        <taxon>Meridianimarinicoccus</taxon>
    </lineage>
</organism>
<comment type="caution">
    <text evidence="2">The sequence shown here is derived from an EMBL/GenBank/DDBJ whole genome shotgun (WGS) entry which is preliminary data.</text>
</comment>
<keyword evidence="1" id="KW-1133">Transmembrane helix</keyword>
<dbReference type="InterPro" id="IPR005133">
    <property type="entry name" value="PhaG_MnhG_YufB"/>
</dbReference>
<dbReference type="EMBL" id="QGKU01000004">
    <property type="protein sequence ID" value="PWR04355.1"/>
    <property type="molecule type" value="Genomic_DNA"/>
</dbReference>
<proteinExistence type="predicted"/>
<sequence length="109" mass="11143">MTEIIAGLLVLGGTAFIFIAGLGVFNLPDALNRMHASTKAGTLGSILSLAGTALIFADSAVTARVVATIAFLLLTAPIAAHMIGRATVQLQRVRKREAEAATAAAAAER</sequence>
<dbReference type="Pfam" id="PF03334">
    <property type="entry name" value="PhaG_MnhG_YufB"/>
    <property type="match status" value="1"/>
</dbReference>
<dbReference type="NCBIfam" id="NF009314">
    <property type="entry name" value="PRK12674.1-2"/>
    <property type="match status" value="1"/>
</dbReference>
<reference evidence="2 3" key="1">
    <citation type="submission" date="2018-05" db="EMBL/GenBank/DDBJ databases">
        <title>Rhodobacteraceae gen. nov., sp. nov. isolated from sea water.</title>
        <authorList>
            <person name="Ren Y."/>
        </authorList>
    </citation>
    <scope>NUCLEOTIDE SEQUENCE [LARGE SCALE GENOMIC DNA]</scope>
    <source>
        <strain evidence="2 3">TG-679</strain>
    </source>
</reference>
<feature type="transmembrane region" description="Helical" evidence="1">
    <location>
        <begin position="6"/>
        <end position="28"/>
    </location>
</feature>
<dbReference type="AlphaFoldDB" id="A0A2V2LFW3"/>
<dbReference type="PANTHER" id="PTHR34703:SF1">
    <property type="entry name" value="ANTIPORTER SUBUNIT MNHG2-RELATED"/>
    <property type="match status" value="1"/>
</dbReference>
<feature type="transmembrane region" description="Helical" evidence="1">
    <location>
        <begin position="40"/>
        <end position="57"/>
    </location>
</feature>
<evidence type="ECO:0000313" key="3">
    <source>
        <dbReference type="Proteomes" id="UP000245680"/>
    </source>
</evidence>
<dbReference type="OrthoDB" id="4427992at2"/>
<dbReference type="Proteomes" id="UP000245680">
    <property type="component" value="Unassembled WGS sequence"/>
</dbReference>
<dbReference type="RefSeq" id="WP_109809950.1">
    <property type="nucleotide sequence ID" value="NZ_QGKU01000004.1"/>
</dbReference>
<evidence type="ECO:0000313" key="2">
    <source>
        <dbReference type="EMBL" id="PWR04355.1"/>
    </source>
</evidence>